<reference evidence="3" key="1">
    <citation type="journal article" date="2022" name="bioRxiv">
        <title>Sequencing and chromosome-scale assembly of the giantPleurodeles waltlgenome.</title>
        <authorList>
            <person name="Brown T."/>
            <person name="Elewa A."/>
            <person name="Iarovenko S."/>
            <person name="Subramanian E."/>
            <person name="Araus A.J."/>
            <person name="Petzold A."/>
            <person name="Susuki M."/>
            <person name="Suzuki K.-i.T."/>
            <person name="Hayashi T."/>
            <person name="Toyoda A."/>
            <person name="Oliveira C."/>
            <person name="Osipova E."/>
            <person name="Leigh N.D."/>
            <person name="Simon A."/>
            <person name="Yun M.H."/>
        </authorList>
    </citation>
    <scope>NUCLEOTIDE SEQUENCE</scope>
    <source>
        <strain evidence="3">20211129_DDA</strain>
        <tissue evidence="3">Liver</tissue>
    </source>
</reference>
<evidence type="ECO:0000259" key="2">
    <source>
        <dbReference type="Pfam" id="PF24626"/>
    </source>
</evidence>
<feature type="compositionally biased region" description="Basic and acidic residues" evidence="1">
    <location>
        <begin position="199"/>
        <end position="208"/>
    </location>
</feature>
<gene>
    <name evidence="3" type="ORF">NDU88_005483</name>
</gene>
<keyword evidence="4" id="KW-1185">Reference proteome</keyword>
<feature type="domain" description="Tf2-1-like SH3-like" evidence="2">
    <location>
        <begin position="71"/>
        <end position="116"/>
    </location>
</feature>
<accession>A0AAV7NVF4</accession>
<evidence type="ECO:0000256" key="1">
    <source>
        <dbReference type="SAM" id="MobiDB-lite"/>
    </source>
</evidence>
<sequence>MLAEQWEETDSEEKELLTYTRELRDTFHTVWEEAHSTLREAQEKQKKHYDTKSVFHSLKIGDKALILLPTCDNKLLARWQGPYEVIGQVNPTTYRLALPCGLGREQMYHINLLKKWQEPVEVHPVQFITNVVTDAIPSAAVERKTADLEKQEGEDDGESRADSSGSSSGAEVTVLSAVYTAEEEPKKPVVPSRDEGDDLREAGRECQPRFRRSVADAGAWSFRG</sequence>
<protein>
    <recommendedName>
        <fullName evidence="2">Tf2-1-like SH3-like domain-containing protein</fullName>
    </recommendedName>
</protein>
<organism evidence="3 4">
    <name type="scientific">Pleurodeles waltl</name>
    <name type="common">Iberian ribbed newt</name>
    <dbReference type="NCBI Taxonomy" id="8319"/>
    <lineage>
        <taxon>Eukaryota</taxon>
        <taxon>Metazoa</taxon>
        <taxon>Chordata</taxon>
        <taxon>Craniata</taxon>
        <taxon>Vertebrata</taxon>
        <taxon>Euteleostomi</taxon>
        <taxon>Amphibia</taxon>
        <taxon>Batrachia</taxon>
        <taxon>Caudata</taxon>
        <taxon>Salamandroidea</taxon>
        <taxon>Salamandridae</taxon>
        <taxon>Pleurodelinae</taxon>
        <taxon>Pleurodeles</taxon>
    </lineage>
</organism>
<feature type="region of interest" description="Disordered" evidence="1">
    <location>
        <begin position="143"/>
        <end position="224"/>
    </location>
</feature>
<evidence type="ECO:0000313" key="4">
    <source>
        <dbReference type="Proteomes" id="UP001066276"/>
    </source>
</evidence>
<comment type="caution">
    <text evidence="3">The sequence shown here is derived from an EMBL/GenBank/DDBJ whole genome shotgun (WGS) entry which is preliminary data.</text>
</comment>
<dbReference type="AlphaFoldDB" id="A0AAV7NVF4"/>
<dbReference type="EMBL" id="JANPWB010000012">
    <property type="protein sequence ID" value="KAJ1117283.1"/>
    <property type="molecule type" value="Genomic_DNA"/>
</dbReference>
<proteinExistence type="predicted"/>
<dbReference type="InterPro" id="IPR056924">
    <property type="entry name" value="SH3_Tf2-1"/>
</dbReference>
<dbReference type="Proteomes" id="UP001066276">
    <property type="component" value="Chromosome 8"/>
</dbReference>
<feature type="compositionally biased region" description="Low complexity" evidence="1">
    <location>
        <begin position="162"/>
        <end position="171"/>
    </location>
</feature>
<name>A0AAV7NVF4_PLEWA</name>
<evidence type="ECO:0000313" key="3">
    <source>
        <dbReference type="EMBL" id="KAJ1117283.1"/>
    </source>
</evidence>
<dbReference type="Pfam" id="PF24626">
    <property type="entry name" value="SH3_Tf2-1"/>
    <property type="match status" value="1"/>
</dbReference>